<dbReference type="AlphaFoldDB" id="A0A2X3D126"/>
<dbReference type="Proteomes" id="UP000254103">
    <property type="component" value="Unassembled WGS sequence"/>
</dbReference>
<reference evidence="3 4" key="1">
    <citation type="submission" date="2018-06" db="EMBL/GenBank/DDBJ databases">
        <authorList>
            <consortium name="Pathogen Informatics"/>
            <person name="Doyle S."/>
        </authorList>
    </citation>
    <scope>NUCLEOTIDE SEQUENCE [LARGE SCALE GENOMIC DNA]</scope>
    <source>
        <strain evidence="2 4">NCTC5052</strain>
        <strain evidence="1 3">NCTC9645</strain>
    </source>
</reference>
<dbReference type="EMBL" id="UASO01000004">
    <property type="protein sequence ID" value="SQC22978.1"/>
    <property type="molecule type" value="Genomic_DNA"/>
</dbReference>
<evidence type="ECO:0000313" key="3">
    <source>
        <dbReference type="Proteomes" id="UP000250675"/>
    </source>
</evidence>
<proteinExistence type="predicted"/>
<evidence type="ECO:0000313" key="2">
    <source>
        <dbReference type="EMBL" id="STT91865.1"/>
    </source>
</evidence>
<name>A0A2X3D126_KLEPN</name>
<dbReference type="Proteomes" id="UP000250675">
    <property type="component" value="Unassembled WGS sequence"/>
</dbReference>
<dbReference type="EMBL" id="UGLJ01000002">
    <property type="protein sequence ID" value="STT91865.1"/>
    <property type="molecule type" value="Genomic_DNA"/>
</dbReference>
<organism evidence="1 3">
    <name type="scientific">Klebsiella pneumoniae</name>
    <dbReference type="NCBI Taxonomy" id="573"/>
    <lineage>
        <taxon>Bacteria</taxon>
        <taxon>Pseudomonadati</taxon>
        <taxon>Pseudomonadota</taxon>
        <taxon>Gammaproteobacteria</taxon>
        <taxon>Enterobacterales</taxon>
        <taxon>Enterobacteriaceae</taxon>
        <taxon>Klebsiella/Raoultella group</taxon>
        <taxon>Klebsiella</taxon>
        <taxon>Klebsiella pneumoniae complex</taxon>
    </lineage>
</organism>
<accession>A0A2X3D126</accession>
<evidence type="ECO:0000313" key="4">
    <source>
        <dbReference type="Proteomes" id="UP000254103"/>
    </source>
</evidence>
<gene>
    <name evidence="2" type="ORF">NCTC5052_00217</name>
    <name evidence="1" type="ORF">NCTC9645_03239</name>
</gene>
<protein>
    <submittedName>
        <fullName evidence="1">Uncharacterized protein</fullName>
    </submittedName>
</protein>
<evidence type="ECO:0000313" key="1">
    <source>
        <dbReference type="EMBL" id="SQC22978.1"/>
    </source>
</evidence>
<sequence>MLVTVFCEKIANVKVGEIISPCVNMTGDRVSVLKNGFSMDEELLLIAKKVIFDSARMTIG</sequence>